<dbReference type="PROSITE" id="PS50943">
    <property type="entry name" value="HTH_CROC1"/>
    <property type="match status" value="1"/>
</dbReference>
<dbReference type="CDD" id="cd00093">
    <property type="entry name" value="HTH_XRE"/>
    <property type="match status" value="1"/>
</dbReference>
<dbReference type="KEGG" id="kim:G3T16_18625"/>
<protein>
    <submittedName>
        <fullName evidence="2">Helix-turn-helix transcriptional regulator</fullName>
    </submittedName>
</protein>
<proteinExistence type="predicted"/>
<evidence type="ECO:0000259" key="1">
    <source>
        <dbReference type="PROSITE" id="PS50943"/>
    </source>
</evidence>
<dbReference type="Pfam" id="PF01381">
    <property type="entry name" value="HTH_3"/>
    <property type="match status" value="1"/>
</dbReference>
<sequence>MSPPTQRYTATANDKKRAARLRRIWDSKKGELGLTQKTASRTLGISQPSLSQYLHAVIPLNTEIVFKFAAILRVSPLEIDPSLENVTSLLNYKATNLQQISVSLIGSLTGKSVMGRAPAIVEDLSSDSNYAGISVDSNDLDEHGIPQGSTLVLDLDKDPRVKNRMVAFRLRNENGYRVGQYMDATSTGHRVAQLLSKAPRVLRSSDILSMHLVQSVQMP</sequence>
<dbReference type="SUPFAM" id="SSF47413">
    <property type="entry name" value="lambda repressor-like DNA-binding domains"/>
    <property type="match status" value="1"/>
</dbReference>
<dbReference type="Gene3D" id="1.10.260.40">
    <property type="entry name" value="lambda repressor-like DNA-binding domains"/>
    <property type="match status" value="1"/>
</dbReference>
<dbReference type="SMART" id="SM00530">
    <property type="entry name" value="HTH_XRE"/>
    <property type="match status" value="1"/>
</dbReference>
<feature type="domain" description="HTH cro/C1-type" evidence="1">
    <location>
        <begin position="31"/>
        <end position="79"/>
    </location>
</feature>
<dbReference type="GO" id="GO:0003677">
    <property type="term" value="F:DNA binding"/>
    <property type="evidence" value="ECO:0007669"/>
    <property type="project" value="InterPro"/>
</dbReference>
<dbReference type="Proteomes" id="UP000477680">
    <property type="component" value="Chromosome"/>
</dbReference>
<dbReference type="AlphaFoldDB" id="A0A6C0U6Z5"/>
<evidence type="ECO:0000313" key="3">
    <source>
        <dbReference type="Proteomes" id="UP000477680"/>
    </source>
</evidence>
<keyword evidence="3" id="KW-1185">Reference proteome</keyword>
<evidence type="ECO:0000313" key="2">
    <source>
        <dbReference type="EMBL" id="QIB67109.1"/>
    </source>
</evidence>
<organism evidence="2 3">
    <name type="scientific">Kineobactrum salinum</name>
    <dbReference type="NCBI Taxonomy" id="2708301"/>
    <lineage>
        <taxon>Bacteria</taxon>
        <taxon>Pseudomonadati</taxon>
        <taxon>Pseudomonadota</taxon>
        <taxon>Gammaproteobacteria</taxon>
        <taxon>Cellvibrionales</taxon>
        <taxon>Halieaceae</taxon>
        <taxon>Kineobactrum</taxon>
    </lineage>
</organism>
<gene>
    <name evidence="2" type="ORF">G3T16_18625</name>
</gene>
<reference evidence="2 3" key="1">
    <citation type="submission" date="2020-02" db="EMBL/GenBank/DDBJ databases">
        <title>Genome sequencing for Kineobactrum sp. M2.</title>
        <authorList>
            <person name="Park S.-J."/>
        </authorList>
    </citation>
    <scope>NUCLEOTIDE SEQUENCE [LARGE SCALE GENOMIC DNA]</scope>
    <source>
        <strain evidence="2 3">M2</strain>
    </source>
</reference>
<dbReference type="EMBL" id="CP048711">
    <property type="protein sequence ID" value="QIB67109.1"/>
    <property type="molecule type" value="Genomic_DNA"/>
</dbReference>
<dbReference type="InterPro" id="IPR010982">
    <property type="entry name" value="Lambda_DNA-bd_dom_sf"/>
</dbReference>
<dbReference type="RefSeq" id="WP_163496536.1">
    <property type="nucleotide sequence ID" value="NZ_CP048711.1"/>
</dbReference>
<dbReference type="InterPro" id="IPR001387">
    <property type="entry name" value="Cro/C1-type_HTH"/>
</dbReference>
<accession>A0A6C0U6Z5</accession>
<name>A0A6C0U6Z5_9GAMM</name>